<dbReference type="Proteomes" id="UP000546213">
    <property type="component" value="Unassembled WGS sequence"/>
</dbReference>
<comment type="caution">
    <text evidence="2">The sequence shown here is derived from an EMBL/GenBank/DDBJ whole genome shotgun (WGS) entry which is preliminary data.</text>
</comment>
<keyword evidence="3" id="KW-1185">Reference proteome</keyword>
<dbReference type="EMBL" id="JAAOAS010000194">
    <property type="protein sequence ID" value="KAF5586483.1"/>
    <property type="molecule type" value="Genomic_DNA"/>
</dbReference>
<dbReference type="OrthoDB" id="5081178at2759"/>
<feature type="region of interest" description="Disordered" evidence="1">
    <location>
        <begin position="56"/>
        <end position="79"/>
    </location>
</feature>
<reference evidence="2 3" key="1">
    <citation type="submission" date="2020-05" db="EMBL/GenBank/DDBJ databases">
        <title>Identification and distribution of gene clusters putatively required for synthesis of sphingolipid metabolism inhibitors in phylogenetically diverse species of the filamentous fungus Fusarium.</title>
        <authorList>
            <person name="Kim H.-S."/>
            <person name="Busman M."/>
            <person name="Brown D.W."/>
            <person name="Divon H."/>
            <person name="Uhlig S."/>
            <person name="Proctor R.H."/>
        </authorList>
    </citation>
    <scope>NUCLEOTIDE SEQUENCE [LARGE SCALE GENOMIC DNA]</scope>
    <source>
        <strain evidence="2 3">NRRL 36939</strain>
    </source>
</reference>
<evidence type="ECO:0000313" key="2">
    <source>
        <dbReference type="EMBL" id="KAF5586483.1"/>
    </source>
</evidence>
<feature type="compositionally biased region" description="Basic and acidic residues" evidence="1">
    <location>
        <begin position="59"/>
        <end position="69"/>
    </location>
</feature>
<evidence type="ECO:0000256" key="1">
    <source>
        <dbReference type="SAM" id="MobiDB-lite"/>
    </source>
</evidence>
<sequence>MSKNPKHVIAVARTTSPILTTSIPSTIRTSGQVERSAVLATWVPLPGYSTVPYAADSTTQKHREEKEPKNMSVAKGGLN</sequence>
<dbReference type="AlphaFoldDB" id="A0A8H5L7N5"/>
<name>A0A8H5L7N5_9HYPO</name>
<proteinExistence type="predicted"/>
<gene>
    <name evidence="2" type="ORF">FPCIR_7899</name>
</gene>
<organism evidence="2 3">
    <name type="scientific">Fusarium pseudocircinatum</name>
    <dbReference type="NCBI Taxonomy" id="56676"/>
    <lineage>
        <taxon>Eukaryota</taxon>
        <taxon>Fungi</taxon>
        <taxon>Dikarya</taxon>
        <taxon>Ascomycota</taxon>
        <taxon>Pezizomycotina</taxon>
        <taxon>Sordariomycetes</taxon>
        <taxon>Hypocreomycetidae</taxon>
        <taxon>Hypocreales</taxon>
        <taxon>Nectriaceae</taxon>
        <taxon>Fusarium</taxon>
        <taxon>Fusarium fujikuroi species complex</taxon>
    </lineage>
</organism>
<evidence type="ECO:0000313" key="3">
    <source>
        <dbReference type="Proteomes" id="UP000546213"/>
    </source>
</evidence>
<accession>A0A8H5L7N5</accession>
<protein>
    <submittedName>
        <fullName evidence="2">Uncharacterized protein</fullName>
    </submittedName>
</protein>